<evidence type="ECO:0000313" key="2">
    <source>
        <dbReference type="EMBL" id="KAA1130515.1"/>
    </source>
</evidence>
<keyword evidence="3" id="KW-1185">Reference proteome</keyword>
<name>A0A5B0LNK1_PUCGR</name>
<sequence>MSYDACVWSRKICFSDLSLARALKDGNDQHSRKLKSNMRVGKPSILAYLLSFFVYAPS</sequence>
<proteinExistence type="predicted"/>
<dbReference type="Proteomes" id="UP000325313">
    <property type="component" value="Unassembled WGS sequence"/>
</dbReference>
<dbReference type="Proteomes" id="UP000324748">
    <property type="component" value="Unassembled WGS sequence"/>
</dbReference>
<dbReference type="EMBL" id="VDEP01000108">
    <property type="protein sequence ID" value="KAA1130515.1"/>
    <property type="molecule type" value="Genomic_DNA"/>
</dbReference>
<evidence type="ECO:0000313" key="3">
    <source>
        <dbReference type="Proteomes" id="UP000324748"/>
    </source>
</evidence>
<comment type="caution">
    <text evidence="1">The sequence shown here is derived from an EMBL/GenBank/DDBJ whole genome shotgun (WGS) entry which is preliminary data.</text>
</comment>
<dbReference type="EMBL" id="VSWC01000196">
    <property type="protein sequence ID" value="KAA1065951.1"/>
    <property type="molecule type" value="Genomic_DNA"/>
</dbReference>
<evidence type="ECO:0000313" key="4">
    <source>
        <dbReference type="Proteomes" id="UP000325313"/>
    </source>
</evidence>
<dbReference type="AlphaFoldDB" id="A0A5B0LNK1"/>
<gene>
    <name evidence="1" type="ORF">PGT21_016506</name>
    <name evidence="2" type="ORF">PGTUg99_014238</name>
</gene>
<protein>
    <submittedName>
        <fullName evidence="1">Uncharacterized protein</fullName>
    </submittedName>
</protein>
<accession>A0A5B0LNK1</accession>
<reference evidence="3 4" key="1">
    <citation type="submission" date="2019-05" db="EMBL/GenBank/DDBJ databases">
        <title>Emergence of the Ug99 lineage of the wheat stem rust pathogen through somatic hybridization.</title>
        <authorList>
            <person name="Li F."/>
            <person name="Upadhyaya N.M."/>
            <person name="Sperschneider J."/>
            <person name="Matny O."/>
            <person name="Nguyen-Phuc H."/>
            <person name="Mago R."/>
            <person name="Raley C."/>
            <person name="Miller M.E."/>
            <person name="Silverstein K.A.T."/>
            <person name="Henningsen E."/>
            <person name="Hirsch C.D."/>
            <person name="Visser B."/>
            <person name="Pretorius Z.A."/>
            <person name="Steffenson B.J."/>
            <person name="Schwessinger B."/>
            <person name="Dodds P.N."/>
            <person name="Figueroa M."/>
        </authorList>
    </citation>
    <scope>NUCLEOTIDE SEQUENCE [LARGE SCALE GENOMIC DNA]</scope>
    <source>
        <strain evidence="1">21-0</strain>
        <strain evidence="2 4">Ug99</strain>
    </source>
</reference>
<organism evidence="1 3">
    <name type="scientific">Puccinia graminis f. sp. tritici</name>
    <dbReference type="NCBI Taxonomy" id="56615"/>
    <lineage>
        <taxon>Eukaryota</taxon>
        <taxon>Fungi</taxon>
        <taxon>Dikarya</taxon>
        <taxon>Basidiomycota</taxon>
        <taxon>Pucciniomycotina</taxon>
        <taxon>Pucciniomycetes</taxon>
        <taxon>Pucciniales</taxon>
        <taxon>Pucciniaceae</taxon>
        <taxon>Puccinia</taxon>
    </lineage>
</organism>
<evidence type="ECO:0000313" key="1">
    <source>
        <dbReference type="EMBL" id="KAA1065951.1"/>
    </source>
</evidence>